<organism evidence="1">
    <name type="scientific">bioreactor metagenome</name>
    <dbReference type="NCBI Taxonomy" id="1076179"/>
    <lineage>
        <taxon>unclassified sequences</taxon>
        <taxon>metagenomes</taxon>
        <taxon>ecological metagenomes</taxon>
    </lineage>
</organism>
<name>A0A645D9W3_9ZZZZ</name>
<dbReference type="AlphaFoldDB" id="A0A645D9W3"/>
<evidence type="ECO:0000313" key="1">
    <source>
        <dbReference type="EMBL" id="MPM86134.1"/>
    </source>
</evidence>
<dbReference type="EMBL" id="VSSQ01034250">
    <property type="protein sequence ID" value="MPM86134.1"/>
    <property type="molecule type" value="Genomic_DNA"/>
</dbReference>
<reference evidence="1" key="1">
    <citation type="submission" date="2019-08" db="EMBL/GenBank/DDBJ databases">
        <authorList>
            <person name="Kucharzyk K."/>
            <person name="Murdoch R.W."/>
            <person name="Higgins S."/>
            <person name="Loffler F."/>
        </authorList>
    </citation>
    <scope>NUCLEOTIDE SEQUENCE</scope>
</reference>
<proteinExistence type="predicted"/>
<sequence>MPIPARWRIPRSLERFTFLLRGSIHPAPRTRPLRTMTAPSCMGALTKKMFFKSSFETSAFRIVPLRTISSSMISRSNTISAPVRDLDISVQARTVWPIIRSRVLSVSPFVKKRARRRLPTCSSTRRISGWKRMMRARTPHSTMRLMI</sequence>
<comment type="caution">
    <text evidence="1">The sequence shown here is derived from an EMBL/GenBank/DDBJ whole genome shotgun (WGS) entry which is preliminary data.</text>
</comment>
<accession>A0A645D9W3</accession>
<protein>
    <submittedName>
        <fullName evidence="1">Uncharacterized protein</fullName>
    </submittedName>
</protein>
<gene>
    <name evidence="1" type="ORF">SDC9_133217</name>
</gene>